<evidence type="ECO:0000313" key="4">
    <source>
        <dbReference type="Proteomes" id="UP000550401"/>
    </source>
</evidence>
<proteinExistence type="predicted"/>
<dbReference type="InterPro" id="IPR002931">
    <property type="entry name" value="Transglutaminase-like"/>
</dbReference>
<comment type="caution">
    <text evidence="3">The sequence shown here is derived from an EMBL/GenBank/DDBJ whole genome shotgun (WGS) entry which is preliminary data.</text>
</comment>
<dbReference type="AlphaFoldDB" id="A0A839EQE1"/>
<keyword evidence="1" id="KW-0732">Signal</keyword>
<evidence type="ECO:0000259" key="2">
    <source>
        <dbReference type="SMART" id="SM00460"/>
    </source>
</evidence>
<name>A0A839EQE1_9GAMM</name>
<keyword evidence="4" id="KW-1185">Reference proteome</keyword>
<accession>A0A839EQE1</accession>
<gene>
    <name evidence="3" type="ORF">FHW12_000146</name>
</gene>
<feature type="chain" id="PRO_5032282338" description="Transglutaminase-like domain-containing protein" evidence="1">
    <location>
        <begin position="23"/>
        <end position="479"/>
    </location>
</feature>
<reference evidence="3 4" key="1">
    <citation type="submission" date="2020-07" db="EMBL/GenBank/DDBJ databases">
        <title>Genomic Encyclopedia of Type Strains, Phase IV (KMG-V): Genome sequencing to study the core and pangenomes of soil and plant-associated prokaryotes.</title>
        <authorList>
            <person name="Whitman W."/>
        </authorList>
    </citation>
    <scope>NUCLEOTIDE SEQUENCE [LARGE SCALE GENOMIC DNA]</scope>
    <source>
        <strain evidence="3 4">RH2WT43</strain>
    </source>
</reference>
<dbReference type="EMBL" id="JACGXL010000001">
    <property type="protein sequence ID" value="MBA8885955.1"/>
    <property type="molecule type" value="Genomic_DNA"/>
</dbReference>
<protein>
    <recommendedName>
        <fullName evidence="2">Transglutaminase-like domain-containing protein</fullName>
    </recommendedName>
</protein>
<dbReference type="InterPro" id="IPR038765">
    <property type="entry name" value="Papain-like_cys_pep_sf"/>
</dbReference>
<dbReference type="Proteomes" id="UP000550401">
    <property type="component" value="Unassembled WGS sequence"/>
</dbReference>
<feature type="domain" description="Transglutaminase-like" evidence="2">
    <location>
        <begin position="373"/>
        <end position="439"/>
    </location>
</feature>
<feature type="signal peptide" evidence="1">
    <location>
        <begin position="1"/>
        <end position="22"/>
    </location>
</feature>
<dbReference type="PANTHER" id="PTHR33490:SF3">
    <property type="entry name" value="CONSERVED INTEGRAL MEMBRANE PROTEIN"/>
    <property type="match status" value="1"/>
</dbReference>
<evidence type="ECO:0000313" key="3">
    <source>
        <dbReference type="EMBL" id="MBA8885955.1"/>
    </source>
</evidence>
<sequence length="479" mass="51463">MRRSLPPLLALFIAALPLAASAAPPEDQWFTVLLDGRKIGSFEAKREVRGREVHTTQTLEIELERAGVKVALGSSESATETVDGAPLAFASTSRLSGSETRIDGRVRDGSIDLDTTTGGATQHRKMPWPAHALLPEGLRLAGVRAGLAVGTRYRALAFQPSSLDAAEITSTVAAPERVDLPGGALDLHPVDQVLAFPGAPMKTRAWIDADQTVHKLTLPMMGVDLVLLACDRACATAPNQGSDVFSRTLMPSPRALRIEELAGTMRYTLASPRNESALALPDTDEQSVVARGGERVVTIHRDARVRKGEKPDPSDYKPNDWLQSEAPEIVRLAKQAAGDAATPLERMRRVETFVRGYIRSKTLDVGYASALEVARKPEGDCTEHALLVAALGRALGIATRVVDGLAYAPGFAGKDQVFVPHAWAQAWVDGRWQSFDAALPGFDAGHIALGIGDGDPWRFYAGLDLLGRIELREAQSTTP</sequence>
<organism evidence="3 4">
    <name type="scientific">Dokdonella fugitiva</name>
    <dbReference type="NCBI Taxonomy" id="328517"/>
    <lineage>
        <taxon>Bacteria</taxon>
        <taxon>Pseudomonadati</taxon>
        <taxon>Pseudomonadota</taxon>
        <taxon>Gammaproteobacteria</taxon>
        <taxon>Lysobacterales</taxon>
        <taxon>Rhodanobacteraceae</taxon>
        <taxon>Dokdonella</taxon>
    </lineage>
</organism>
<dbReference type="SUPFAM" id="SSF54001">
    <property type="entry name" value="Cysteine proteinases"/>
    <property type="match status" value="1"/>
</dbReference>
<dbReference type="PANTHER" id="PTHR33490">
    <property type="entry name" value="BLR5614 PROTEIN-RELATED"/>
    <property type="match status" value="1"/>
</dbReference>
<dbReference type="SMART" id="SM00460">
    <property type="entry name" value="TGc"/>
    <property type="match status" value="1"/>
</dbReference>
<dbReference type="Gene3D" id="3.10.620.30">
    <property type="match status" value="1"/>
</dbReference>
<evidence type="ECO:0000256" key="1">
    <source>
        <dbReference type="SAM" id="SignalP"/>
    </source>
</evidence>
<dbReference type="RefSeq" id="WP_182529077.1">
    <property type="nucleotide sequence ID" value="NZ_JACGXL010000001.1"/>
</dbReference>
<dbReference type="Pfam" id="PF01841">
    <property type="entry name" value="Transglut_core"/>
    <property type="match status" value="1"/>
</dbReference>